<keyword evidence="3" id="KW-0539">Nucleus</keyword>
<dbReference type="GO" id="GO:0005730">
    <property type="term" value="C:nucleolus"/>
    <property type="evidence" value="ECO:0007669"/>
    <property type="project" value="InterPro"/>
</dbReference>
<evidence type="ECO:0000256" key="1">
    <source>
        <dbReference type="ARBA" id="ARBA00004123"/>
    </source>
</evidence>
<evidence type="ECO:0000256" key="3">
    <source>
        <dbReference type="ARBA" id="ARBA00023242"/>
    </source>
</evidence>
<dbReference type="InterPro" id="IPR016024">
    <property type="entry name" value="ARM-type_fold"/>
</dbReference>
<protein>
    <submittedName>
        <fullName evidence="5">Uncharacterized protein</fullName>
    </submittedName>
</protein>
<evidence type="ECO:0000256" key="4">
    <source>
        <dbReference type="SAM" id="MobiDB-lite"/>
    </source>
</evidence>
<dbReference type="OrthoDB" id="342531at2759"/>
<dbReference type="STRING" id="1051891.A0A0C3PUG3"/>
<reference evidence="5 6" key="1">
    <citation type="submission" date="2014-04" db="EMBL/GenBank/DDBJ databases">
        <authorList>
            <consortium name="DOE Joint Genome Institute"/>
            <person name="Kuo A."/>
            <person name="Girlanda M."/>
            <person name="Perotto S."/>
            <person name="Kohler A."/>
            <person name="Nagy L.G."/>
            <person name="Floudas D."/>
            <person name="Copeland A."/>
            <person name="Barry K.W."/>
            <person name="Cichocki N."/>
            <person name="Veneault-Fourrey C."/>
            <person name="LaButti K."/>
            <person name="Lindquist E.A."/>
            <person name="Lipzen A."/>
            <person name="Lundell T."/>
            <person name="Morin E."/>
            <person name="Murat C."/>
            <person name="Sun H."/>
            <person name="Tunlid A."/>
            <person name="Henrissat B."/>
            <person name="Grigoriev I.V."/>
            <person name="Hibbett D.S."/>
            <person name="Martin F."/>
            <person name="Nordberg H.P."/>
            <person name="Cantor M.N."/>
            <person name="Hua S.X."/>
        </authorList>
    </citation>
    <scope>NUCLEOTIDE SEQUENCE [LARGE SCALE GENOMIC DNA]</scope>
    <source>
        <strain evidence="5 6">MUT 4182</strain>
    </source>
</reference>
<dbReference type="EMBL" id="KN823281">
    <property type="protein sequence ID" value="KIO18515.1"/>
    <property type="molecule type" value="Genomic_DNA"/>
</dbReference>
<comment type="subcellular location">
    <subcellularLocation>
        <location evidence="1">Nucleus</location>
    </subcellularLocation>
</comment>
<reference evidence="6" key="2">
    <citation type="submission" date="2015-01" db="EMBL/GenBank/DDBJ databases">
        <title>Evolutionary Origins and Diversification of the Mycorrhizal Mutualists.</title>
        <authorList>
            <consortium name="DOE Joint Genome Institute"/>
            <consortium name="Mycorrhizal Genomics Consortium"/>
            <person name="Kohler A."/>
            <person name="Kuo A."/>
            <person name="Nagy L.G."/>
            <person name="Floudas D."/>
            <person name="Copeland A."/>
            <person name="Barry K.W."/>
            <person name="Cichocki N."/>
            <person name="Veneault-Fourrey C."/>
            <person name="LaButti K."/>
            <person name="Lindquist E.A."/>
            <person name="Lipzen A."/>
            <person name="Lundell T."/>
            <person name="Morin E."/>
            <person name="Murat C."/>
            <person name="Riley R."/>
            <person name="Ohm R."/>
            <person name="Sun H."/>
            <person name="Tunlid A."/>
            <person name="Henrissat B."/>
            <person name="Grigoriev I.V."/>
            <person name="Hibbett D.S."/>
            <person name="Martin F."/>
        </authorList>
    </citation>
    <scope>NUCLEOTIDE SEQUENCE [LARGE SCALE GENOMIC DNA]</scope>
    <source>
        <strain evidence="6">MUT 4182</strain>
    </source>
</reference>
<dbReference type="AlphaFoldDB" id="A0A0C3PUG3"/>
<evidence type="ECO:0000313" key="5">
    <source>
        <dbReference type="EMBL" id="KIO18515.1"/>
    </source>
</evidence>
<organism evidence="5 6">
    <name type="scientific">Tulasnella calospora MUT 4182</name>
    <dbReference type="NCBI Taxonomy" id="1051891"/>
    <lineage>
        <taxon>Eukaryota</taxon>
        <taxon>Fungi</taxon>
        <taxon>Dikarya</taxon>
        <taxon>Basidiomycota</taxon>
        <taxon>Agaricomycotina</taxon>
        <taxon>Agaricomycetes</taxon>
        <taxon>Cantharellales</taxon>
        <taxon>Tulasnellaceae</taxon>
        <taxon>Tulasnella</taxon>
    </lineage>
</organism>
<dbReference type="GO" id="GO:0006355">
    <property type="term" value="P:regulation of DNA-templated transcription"/>
    <property type="evidence" value="ECO:0007669"/>
    <property type="project" value="InterPro"/>
</dbReference>
<dbReference type="PANTHER" id="PTHR13213">
    <property type="entry name" value="MYB-BINDING PROTEIN 1A FAMILY MEMBER"/>
    <property type="match status" value="1"/>
</dbReference>
<sequence length="336" mass="37538">GAQRQATLFKTRVVDFIETFVKRNARTNYAIKAIMPLVSLAAASSRDEDHMSKKATKVLKTAFSKTDDLIDDLDISLASEALKTLHETAKKVHGVDIASVFNPPTRYLVRNLARAGKHDVIQEEYVALLNDYIKHKQSKVPVQTLEDFIRTVPACAWRLRSRLVECCKPGESSKVFRQVQAMRLLKDLVISASAPNSGVKEEIPDFLSPVAVAFSDVLSSECNSKDSDMSSAQLREVLQHLSAIVRKTHNKDANDIWTAHETLSSLLTRLKEEKKSKPLNQVIDALLKVIGAENASKRSRKRKQRETASVPALPNTEDATDLSSQPKKKKKRARKE</sequence>
<dbReference type="Proteomes" id="UP000054248">
    <property type="component" value="Unassembled WGS sequence"/>
</dbReference>
<evidence type="ECO:0000313" key="6">
    <source>
        <dbReference type="Proteomes" id="UP000054248"/>
    </source>
</evidence>
<keyword evidence="6" id="KW-1185">Reference proteome</keyword>
<feature type="compositionally biased region" description="Basic residues" evidence="4">
    <location>
        <begin position="326"/>
        <end position="336"/>
    </location>
</feature>
<dbReference type="SUPFAM" id="SSF48371">
    <property type="entry name" value="ARM repeat"/>
    <property type="match status" value="1"/>
</dbReference>
<dbReference type="InterPro" id="IPR007015">
    <property type="entry name" value="DNA_pol_V/MYBBP1A"/>
</dbReference>
<dbReference type="PANTHER" id="PTHR13213:SF2">
    <property type="entry name" value="MYB-BINDING PROTEIN 1A"/>
    <property type="match status" value="1"/>
</dbReference>
<comment type="similarity">
    <text evidence="2">Belongs to the MYBBP1A family.</text>
</comment>
<feature type="region of interest" description="Disordered" evidence="4">
    <location>
        <begin position="294"/>
        <end position="336"/>
    </location>
</feature>
<proteinExistence type="inferred from homology"/>
<accession>A0A0C3PUG3</accession>
<feature type="non-terminal residue" evidence="5">
    <location>
        <position position="1"/>
    </location>
</feature>
<dbReference type="GO" id="GO:0000182">
    <property type="term" value="F:rDNA binding"/>
    <property type="evidence" value="ECO:0007669"/>
    <property type="project" value="TreeGrafter"/>
</dbReference>
<name>A0A0C3PUG3_9AGAM</name>
<gene>
    <name evidence="5" type="ORF">M407DRAFT_158830</name>
</gene>
<evidence type="ECO:0000256" key="2">
    <source>
        <dbReference type="ARBA" id="ARBA00006809"/>
    </source>
</evidence>
<dbReference type="HOGENOM" id="CLU_827851_0_0_1"/>